<dbReference type="EMBL" id="JAMQAW010000099">
    <property type="protein sequence ID" value="MCM2394087.1"/>
    <property type="molecule type" value="Genomic_DNA"/>
</dbReference>
<evidence type="ECO:0000313" key="2">
    <source>
        <dbReference type="Proteomes" id="UP001431429"/>
    </source>
</evidence>
<proteinExistence type="predicted"/>
<name>A0ABT0UZS7_9ACTN</name>
<sequence>MILPEWLKIVVEREFDEDQCARVAEVITVVNESTFSAEELKCGKEVAEWSARLVGAIVISHREGWDLDMILTTTALDWRDLLMGTGLEHGDWREVLVTKLADPSDRRPLIG</sequence>
<keyword evidence="2" id="KW-1185">Reference proteome</keyword>
<organism evidence="1 2">
    <name type="scientific">Streptomyces albipurpureus</name>
    <dbReference type="NCBI Taxonomy" id="2897419"/>
    <lineage>
        <taxon>Bacteria</taxon>
        <taxon>Bacillati</taxon>
        <taxon>Actinomycetota</taxon>
        <taxon>Actinomycetes</taxon>
        <taxon>Kitasatosporales</taxon>
        <taxon>Streptomycetaceae</taxon>
        <taxon>Streptomyces</taxon>
    </lineage>
</organism>
<protein>
    <submittedName>
        <fullName evidence="1">Uncharacterized protein</fullName>
    </submittedName>
</protein>
<comment type="caution">
    <text evidence="1">The sequence shown here is derived from an EMBL/GenBank/DDBJ whole genome shotgun (WGS) entry which is preliminary data.</text>
</comment>
<reference evidence="1" key="1">
    <citation type="submission" date="2022-06" db="EMBL/GenBank/DDBJ databases">
        <title>Genome public.</title>
        <authorList>
            <person name="Sun Q."/>
        </authorList>
    </citation>
    <scope>NUCLEOTIDE SEQUENCE</scope>
    <source>
        <strain evidence="1">CWNU-1</strain>
    </source>
</reference>
<gene>
    <name evidence="1" type="ORF">NBG84_38455</name>
</gene>
<accession>A0ABT0UZS7</accession>
<dbReference type="RefSeq" id="WP_250924369.1">
    <property type="nucleotide sequence ID" value="NZ_JAMQAW010000099.1"/>
</dbReference>
<evidence type="ECO:0000313" key="1">
    <source>
        <dbReference type="EMBL" id="MCM2394087.1"/>
    </source>
</evidence>
<dbReference type="Proteomes" id="UP001431429">
    <property type="component" value="Unassembled WGS sequence"/>
</dbReference>